<protein>
    <submittedName>
        <fullName evidence="1">Uncharacterized protein</fullName>
    </submittedName>
</protein>
<accession>A0AAD7GEP4</accession>
<evidence type="ECO:0000313" key="2">
    <source>
        <dbReference type="Proteomes" id="UP001221757"/>
    </source>
</evidence>
<gene>
    <name evidence="1" type="ORF">B0H17DRAFT_1204896</name>
</gene>
<name>A0AAD7GEP4_MYCRO</name>
<evidence type="ECO:0000313" key="1">
    <source>
        <dbReference type="EMBL" id="KAJ7683762.1"/>
    </source>
</evidence>
<dbReference type="AlphaFoldDB" id="A0AAD7GEP4"/>
<organism evidence="1 2">
    <name type="scientific">Mycena rosella</name>
    <name type="common">Pink bonnet</name>
    <name type="synonym">Agaricus rosellus</name>
    <dbReference type="NCBI Taxonomy" id="1033263"/>
    <lineage>
        <taxon>Eukaryota</taxon>
        <taxon>Fungi</taxon>
        <taxon>Dikarya</taxon>
        <taxon>Basidiomycota</taxon>
        <taxon>Agaricomycotina</taxon>
        <taxon>Agaricomycetes</taxon>
        <taxon>Agaricomycetidae</taxon>
        <taxon>Agaricales</taxon>
        <taxon>Marasmiineae</taxon>
        <taxon>Mycenaceae</taxon>
        <taxon>Mycena</taxon>
    </lineage>
</organism>
<dbReference type="Proteomes" id="UP001221757">
    <property type="component" value="Unassembled WGS sequence"/>
</dbReference>
<reference evidence="1" key="1">
    <citation type="submission" date="2023-03" db="EMBL/GenBank/DDBJ databases">
        <title>Massive genome expansion in bonnet fungi (Mycena s.s.) driven by repeated elements and novel gene families across ecological guilds.</title>
        <authorList>
            <consortium name="Lawrence Berkeley National Laboratory"/>
            <person name="Harder C.B."/>
            <person name="Miyauchi S."/>
            <person name="Viragh M."/>
            <person name="Kuo A."/>
            <person name="Thoen E."/>
            <person name="Andreopoulos B."/>
            <person name="Lu D."/>
            <person name="Skrede I."/>
            <person name="Drula E."/>
            <person name="Henrissat B."/>
            <person name="Morin E."/>
            <person name="Kohler A."/>
            <person name="Barry K."/>
            <person name="LaButti K."/>
            <person name="Morin E."/>
            <person name="Salamov A."/>
            <person name="Lipzen A."/>
            <person name="Mereny Z."/>
            <person name="Hegedus B."/>
            <person name="Baldrian P."/>
            <person name="Stursova M."/>
            <person name="Weitz H."/>
            <person name="Taylor A."/>
            <person name="Grigoriev I.V."/>
            <person name="Nagy L.G."/>
            <person name="Martin F."/>
            <person name="Kauserud H."/>
        </authorList>
    </citation>
    <scope>NUCLEOTIDE SEQUENCE</scope>
    <source>
        <strain evidence="1">CBHHK067</strain>
    </source>
</reference>
<dbReference type="EMBL" id="JARKIE010000105">
    <property type="protein sequence ID" value="KAJ7683762.1"/>
    <property type="molecule type" value="Genomic_DNA"/>
</dbReference>
<proteinExistence type="predicted"/>
<keyword evidence="2" id="KW-1185">Reference proteome</keyword>
<comment type="caution">
    <text evidence="1">The sequence shown here is derived from an EMBL/GenBank/DDBJ whole genome shotgun (WGS) entry which is preliminary data.</text>
</comment>
<sequence length="150" mass="16890">MLFADDITVYLDADGSYEELDRAYPTWLAKPFDLGPFEKVEKINTGYVNIWVVYEFWNTAVPFTAPSDRTVPGYVAIEMVYGGQSVKSELFAMIFDLRLCLDQPEEPGGTDLVHVVHFEGSQRQFHQLSKHQVDPVINAIAPAKFELSAG</sequence>